<dbReference type="AlphaFoldDB" id="A0A1G8Y3J2"/>
<dbReference type="RefSeq" id="WP_093212449.1">
    <property type="nucleotide sequence ID" value="NZ_FNFL01000002.1"/>
</dbReference>
<evidence type="ECO:0000256" key="6">
    <source>
        <dbReference type="SAM" id="Phobius"/>
    </source>
</evidence>
<dbReference type="InterPro" id="IPR013525">
    <property type="entry name" value="ABC2_TM"/>
</dbReference>
<feature type="transmembrane region" description="Helical" evidence="6">
    <location>
        <begin position="259"/>
        <end position="282"/>
    </location>
</feature>
<reference evidence="8 9" key="1">
    <citation type="submission" date="2016-10" db="EMBL/GenBank/DDBJ databases">
        <authorList>
            <person name="de Groot N.N."/>
        </authorList>
    </citation>
    <scope>NUCLEOTIDE SEQUENCE [LARGE SCALE GENOMIC DNA]</scope>
    <source>
        <strain evidence="8 9">CGMCC 1.6502</strain>
    </source>
</reference>
<evidence type="ECO:0000259" key="7">
    <source>
        <dbReference type="Pfam" id="PF12698"/>
    </source>
</evidence>
<evidence type="ECO:0000256" key="1">
    <source>
        <dbReference type="ARBA" id="ARBA00004651"/>
    </source>
</evidence>
<feature type="domain" description="ABC-2 type transporter transmembrane" evidence="7">
    <location>
        <begin position="23"/>
        <end position="398"/>
    </location>
</feature>
<evidence type="ECO:0000256" key="5">
    <source>
        <dbReference type="ARBA" id="ARBA00023136"/>
    </source>
</evidence>
<keyword evidence="3 6" id="KW-0812">Transmembrane</keyword>
<dbReference type="Proteomes" id="UP000198694">
    <property type="component" value="Unassembled WGS sequence"/>
</dbReference>
<dbReference type="PANTHER" id="PTHR30294:SF29">
    <property type="entry name" value="MULTIDRUG ABC TRANSPORTER PERMEASE YBHS-RELATED"/>
    <property type="match status" value="1"/>
</dbReference>
<feature type="transmembrane region" description="Helical" evidence="6">
    <location>
        <begin position="294"/>
        <end position="315"/>
    </location>
</feature>
<dbReference type="STRING" id="407036.SAMN05216243_1387"/>
<dbReference type="PANTHER" id="PTHR30294">
    <property type="entry name" value="MEMBRANE COMPONENT OF ABC TRANSPORTER YHHJ-RELATED"/>
    <property type="match status" value="1"/>
</dbReference>
<feature type="transmembrane region" description="Helical" evidence="6">
    <location>
        <begin position="327"/>
        <end position="349"/>
    </location>
</feature>
<keyword evidence="9" id="KW-1185">Reference proteome</keyword>
<feature type="transmembrane region" description="Helical" evidence="6">
    <location>
        <begin position="25"/>
        <end position="48"/>
    </location>
</feature>
<evidence type="ECO:0000256" key="3">
    <source>
        <dbReference type="ARBA" id="ARBA00022692"/>
    </source>
</evidence>
<keyword evidence="4 6" id="KW-1133">Transmembrane helix</keyword>
<sequence length="408" mass="46212">MDSLKRIAFFTGQYQKQLQKKWKSLPLLLLFPILIIGLCFYVLVSFLLPAEDKPIEVGLVDLDKSEETTMLVDVIDNSSLLGSYIHINHLTNQEADHALEKGKLSSYILFPENFTNDLYSGNPVNIPIVGNPNQPVESYIIKELIDSMTRYIASAQASILTINEYAKQLPIESEQRQEMLLDQFNQFMIFTLSAKGKIFHEKEIANLTTTSPVQYYSLSGWFLLVTIWILGIYILLGNEEKASMWNRMRLYGVTKLQRMISRIIISLAYGCLLALTGFYLFIKFTNIEFYLIDYGRISIIVGLYSLTFLLGLAIIDSAVPSKKLSLLMHFTFTGLILFISGAIVPSIYFPEKAQTALPYLFSTQAFDWLTQVAIEGRMFVEYGPLAVSALGGILLLVAFSTWKERTQG</sequence>
<comment type="subcellular location">
    <subcellularLocation>
        <location evidence="1">Cell membrane</location>
        <topology evidence="1">Multi-pass membrane protein</topology>
    </subcellularLocation>
</comment>
<accession>A0A1G8Y3J2</accession>
<gene>
    <name evidence="8" type="ORF">SAMN05216243_1387</name>
</gene>
<evidence type="ECO:0000256" key="4">
    <source>
        <dbReference type="ARBA" id="ARBA00022989"/>
    </source>
</evidence>
<proteinExistence type="predicted"/>
<keyword evidence="5 6" id="KW-0472">Membrane</keyword>
<dbReference type="OrthoDB" id="2433097at2"/>
<evidence type="ECO:0000313" key="8">
    <source>
        <dbReference type="EMBL" id="SDJ97408.1"/>
    </source>
</evidence>
<organism evidence="8 9">
    <name type="scientific">Sediminibacillus albus</name>
    <dbReference type="NCBI Taxonomy" id="407036"/>
    <lineage>
        <taxon>Bacteria</taxon>
        <taxon>Bacillati</taxon>
        <taxon>Bacillota</taxon>
        <taxon>Bacilli</taxon>
        <taxon>Bacillales</taxon>
        <taxon>Bacillaceae</taxon>
        <taxon>Sediminibacillus</taxon>
    </lineage>
</organism>
<dbReference type="EMBL" id="FNFL01000002">
    <property type="protein sequence ID" value="SDJ97408.1"/>
    <property type="molecule type" value="Genomic_DNA"/>
</dbReference>
<dbReference type="InterPro" id="IPR051449">
    <property type="entry name" value="ABC-2_transporter_component"/>
</dbReference>
<dbReference type="Gene3D" id="3.40.1710.10">
    <property type="entry name" value="abc type-2 transporter like domain"/>
    <property type="match status" value="1"/>
</dbReference>
<evidence type="ECO:0000313" key="9">
    <source>
        <dbReference type="Proteomes" id="UP000198694"/>
    </source>
</evidence>
<evidence type="ECO:0000256" key="2">
    <source>
        <dbReference type="ARBA" id="ARBA00022475"/>
    </source>
</evidence>
<feature type="transmembrane region" description="Helical" evidence="6">
    <location>
        <begin position="215"/>
        <end position="238"/>
    </location>
</feature>
<protein>
    <submittedName>
        <fullName evidence="8">ABC-2 type transport system permease protein</fullName>
    </submittedName>
</protein>
<dbReference type="GO" id="GO:0140359">
    <property type="term" value="F:ABC-type transporter activity"/>
    <property type="evidence" value="ECO:0007669"/>
    <property type="project" value="InterPro"/>
</dbReference>
<keyword evidence="2" id="KW-1003">Cell membrane</keyword>
<feature type="transmembrane region" description="Helical" evidence="6">
    <location>
        <begin position="382"/>
        <end position="402"/>
    </location>
</feature>
<dbReference type="Pfam" id="PF12698">
    <property type="entry name" value="ABC2_membrane_3"/>
    <property type="match status" value="1"/>
</dbReference>
<name>A0A1G8Y3J2_9BACI</name>
<dbReference type="GO" id="GO:0005886">
    <property type="term" value="C:plasma membrane"/>
    <property type="evidence" value="ECO:0007669"/>
    <property type="project" value="UniProtKB-SubCell"/>
</dbReference>